<dbReference type="CDD" id="cd00104">
    <property type="entry name" value="KAZAL_FS"/>
    <property type="match status" value="1"/>
</dbReference>
<dbReference type="InterPro" id="IPR036058">
    <property type="entry name" value="Kazal_dom_sf"/>
</dbReference>
<dbReference type="InterPro" id="IPR002350">
    <property type="entry name" value="Kazal_dom"/>
</dbReference>
<feature type="chain" id="PRO_5045635221" description="Kazal-like domain-containing protein" evidence="1">
    <location>
        <begin position="25"/>
        <end position="83"/>
    </location>
</feature>
<proteinExistence type="predicted"/>
<dbReference type="EMBL" id="CAXLJM020000025">
    <property type="protein sequence ID" value="CAL8092327.1"/>
    <property type="molecule type" value="Genomic_DNA"/>
</dbReference>
<dbReference type="SMART" id="SM00280">
    <property type="entry name" value="KAZAL"/>
    <property type="match status" value="1"/>
</dbReference>
<evidence type="ECO:0000256" key="1">
    <source>
        <dbReference type="SAM" id="SignalP"/>
    </source>
</evidence>
<dbReference type="PROSITE" id="PS51465">
    <property type="entry name" value="KAZAL_2"/>
    <property type="match status" value="1"/>
</dbReference>
<comment type="caution">
    <text evidence="3">The sequence shown here is derived from an EMBL/GenBank/DDBJ whole genome shotgun (WGS) entry which is preliminary data.</text>
</comment>
<evidence type="ECO:0000313" key="4">
    <source>
        <dbReference type="Proteomes" id="UP001642540"/>
    </source>
</evidence>
<sequence>MGLHKIGLPMLLFISFCLLDFTLAQEDERFYGCICPRILGPVCGSNGKDYANDCLLECDQKDEPYLRIAYQGYCDGNDNENWL</sequence>
<dbReference type="PROSITE" id="PS00282">
    <property type="entry name" value="KAZAL_1"/>
    <property type="match status" value="1"/>
</dbReference>
<name>A0ABP1Q7J4_9HEXA</name>
<keyword evidence="4" id="KW-1185">Reference proteome</keyword>
<feature type="signal peptide" evidence="1">
    <location>
        <begin position="1"/>
        <end position="24"/>
    </location>
</feature>
<organism evidence="3 4">
    <name type="scientific">Orchesella dallaii</name>
    <dbReference type="NCBI Taxonomy" id="48710"/>
    <lineage>
        <taxon>Eukaryota</taxon>
        <taxon>Metazoa</taxon>
        <taxon>Ecdysozoa</taxon>
        <taxon>Arthropoda</taxon>
        <taxon>Hexapoda</taxon>
        <taxon>Collembola</taxon>
        <taxon>Entomobryomorpha</taxon>
        <taxon>Entomobryoidea</taxon>
        <taxon>Orchesellidae</taxon>
        <taxon>Orchesellinae</taxon>
        <taxon>Orchesella</taxon>
    </lineage>
</organism>
<dbReference type="Proteomes" id="UP001642540">
    <property type="component" value="Unassembled WGS sequence"/>
</dbReference>
<dbReference type="Gene3D" id="3.30.60.30">
    <property type="match status" value="1"/>
</dbReference>
<dbReference type="Pfam" id="PF00050">
    <property type="entry name" value="Kazal_1"/>
    <property type="match status" value="1"/>
</dbReference>
<evidence type="ECO:0000259" key="2">
    <source>
        <dbReference type="PROSITE" id="PS51465"/>
    </source>
</evidence>
<feature type="domain" description="Kazal-like" evidence="2">
    <location>
        <begin position="31"/>
        <end position="76"/>
    </location>
</feature>
<dbReference type="SUPFAM" id="SSF100895">
    <property type="entry name" value="Kazal-type serine protease inhibitors"/>
    <property type="match status" value="1"/>
</dbReference>
<gene>
    <name evidence="3" type="ORF">ODALV1_LOCUS8180</name>
</gene>
<protein>
    <recommendedName>
        <fullName evidence="2">Kazal-like domain-containing protein</fullName>
    </recommendedName>
</protein>
<evidence type="ECO:0000313" key="3">
    <source>
        <dbReference type="EMBL" id="CAL8092327.1"/>
    </source>
</evidence>
<reference evidence="3 4" key="1">
    <citation type="submission" date="2024-08" db="EMBL/GenBank/DDBJ databases">
        <authorList>
            <person name="Cucini C."/>
            <person name="Frati F."/>
        </authorList>
    </citation>
    <scope>NUCLEOTIDE SEQUENCE [LARGE SCALE GENOMIC DNA]</scope>
</reference>
<accession>A0ABP1Q7J4</accession>
<keyword evidence="1" id="KW-0732">Signal</keyword>